<evidence type="ECO:0000313" key="2">
    <source>
        <dbReference type="EMBL" id="CAB4181047.1"/>
    </source>
</evidence>
<name>A0A6J7X6K3_9CAUD</name>
<reference evidence="4" key="1">
    <citation type="submission" date="2020-05" db="EMBL/GenBank/DDBJ databases">
        <authorList>
            <person name="Chiriac C."/>
            <person name="Salcher M."/>
            <person name="Ghai R."/>
            <person name="Kavagutti S V."/>
        </authorList>
    </citation>
    <scope>NUCLEOTIDE SEQUENCE</scope>
</reference>
<sequence>MTVNNLPKFVILLVGLLCLTALMIADKIDMQSGVPMLTMILGYAIGNGVNAKQGNESSNVFSSKSKK</sequence>
<dbReference type="EMBL" id="LR797347">
    <property type="protein sequence ID" value="CAB4204605.1"/>
    <property type="molecule type" value="Genomic_DNA"/>
</dbReference>
<gene>
    <name evidence="2" type="ORF">UFOVP1060_13</name>
    <name evidence="3" type="ORF">UFOVP1400_18</name>
    <name evidence="4" type="ORF">UFOVP1510_4</name>
    <name evidence="1" type="ORF">UFOVP561_5</name>
</gene>
<protein>
    <submittedName>
        <fullName evidence="4">Uncharacterized protein</fullName>
    </submittedName>
</protein>
<evidence type="ECO:0000313" key="4">
    <source>
        <dbReference type="EMBL" id="CAB5226567.1"/>
    </source>
</evidence>
<organism evidence="4">
    <name type="scientific">uncultured Caudovirales phage</name>
    <dbReference type="NCBI Taxonomy" id="2100421"/>
    <lineage>
        <taxon>Viruses</taxon>
        <taxon>Duplodnaviria</taxon>
        <taxon>Heunggongvirae</taxon>
        <taxon>Uroviricota</taxon>
        <taxon>Caudoviricetes</taxon>
        <taxon>Peduoviridae</taxon>
        <taxon>Maltschvirus</taxon>
        <taxon>Maltschvirus maltsch</taxon>
    </lineage>
</organism>
<proteinExistence type="predicted"/>
<evidence type="ECO:0000313" key="1">
    <source>
        <dbReference type="EMBL" id="CAB4149904.1"/>
    </source>
</evidence>
<dbReference type="EMBL" id="LR797005">
    <property type="protein sequence ID" value="CAB4181047.1"/>
    <property type="molecule type" value="Genomic_DNA"/>
</dbReference>
<dbReference type="EMBL" id="LR796535">
    <property type="protein sequence ID" value="CAB4149904.1"/>
    <property type="molecule type" value="Genomic_DNA"/>
</dbReference>
<dbReference type="EMBL" id="LR798361">
    <property type="protein sequence ID" value="CAB5226567.1"/>
    <property type="molecule type" value="Genomic_DNA"/>
</dbReference>
<evidence type="ECO:0000313" key="3">
    <source>
        <dbReference type="EMBL" id="CAB4204605.1"/>
    </source>
</evidence>
<accession>A0A6J7X6K3</accession>